<evidence type="ECO:0000313" key="3">
    <source>
        <dbReference type="EMBL" id="PYD75228.1"/>
    </source>
</evidence>
<dbReference type="AlphaFoldDB" id="A0A318QCT6"/>
<sequence length="83" mass="9160">MDLLPSFNRPGTRDARRSSQLKERVRVTYTDESDAGRSSARHPVKDATGRIAEFHKNMSSVGAVARSWHFIGTVPVSFSCPGL</sequence>
<dbReference type="Proteomes" id="UP000247609">
    <property type="component" value="Unassembled WGS sequence"/>
</dbReference>
<evidence type="ECO:0000313" key="2">
    <source>
        <dbReference type="EMBL" id="PYD48359.1"/>
    </source>
</evidence>
<proteinExistence type="predicted"/>
<reference evidence="3 4" key="1">
    <citation type="submission" date="2017-07" db="EMBL/GenBank/DDBJ databases">
        <title>A draft genome sequence of Komagataeibacter sp. T5K1.</title>
        <authorList>
            <person name="Skraban J."/>
            <person name="Cleenwerck I."/>
            <person name="Vandamme P."/>
            <person name="Trcek J."/>
        </authorList>
    </citation>
    <scope>NUCLEOTIDE SEQUENCE [LARGE SCALE GENOMIC DNA]</scope>
    <source>
        <strain evidence="3 4">T5K1</strain>
    </source>
</reference>
<evidence type="ECO:0000256" key="1">
    <source>
        <dbReference type="SAM" id="MobiDB-lite"/>
    </source>
</evidence>
<dbReference type="Proteomes" id="UP000248116">
    <property type="component" value="Unassembled WGS sequence"/>
</dbReference>
<gene>
    <name evidence="2" type="ORF">C3920_05365</name>
    <name evidence="3" type="ORF">CFR71_10370</name>
</gene>
<dbReference type="EMBL" id="PRCW01000039">
    <property type="protein sequence ID" value="PYD48359.1"/>
    <property type="molecule type" value="Genomic_DNA"/>
</dbReference>
<evidence type="ECO:0000313" key="5">
    <source>
        <dbReference type="Proteomes" id="UP000248116"/>
    </source>
</evidence>
<feature type="compositionally biased region" description="Basic and acidic residues" evidence="1">
    <location>
        <begin position="11"/>
        <end position="26"/>
    </location>
</feature>
<dbReference type="EMBL" id="NOXG01000012">
    <property type="protein sequence ID" value="PYD75228.1"/>
    <property type="molecule type" value="Genomic_DNA"/>
</dbReference>
<name>A0A318QCT6_9PROT</name>
<protein>
    <submittedName>
        <fullName evidence="3">Uncharacterized protein</fullName>
    </submittedName>
</protein>
<reference evidence="2 5" key="2">
    <citation type="submission" date="2018-02" db="EMBL/GenBank/DDBJ databases">
        <authorList>
            <person name="Skraban J."/>
            <person name="Trcek J."/>
        </authorList>
    </citation>
    <scope>NUCLEOTIDE SEQUENCE [LARGE SCALE GENOMIC DNA]</scope>
    <source>
        <strain evidence="2 5">AV446</strain>
    </source>
</reference>
<keyword evidence="5" id="KW-1185">Reference proteome</keyword>
<evidence type="ECO:0000313" key="4">
    <source>
        <dbReference type="Proteomes" id="UP000247609"/>
    </source>
</evidence>
<feature type="region of interest" description="Disordered" evidence="1">
    <location>
        <begin position="1"/>
        <end position="46"/>
    </location>
</feature>
<dbReference type="RefSeq" id="WP_110530848.1">
    <property type="nucleotide sequence ID" value="NZ_JAHRDT010000001.1"/>
</dbReference>
<comment type="caution">
    <text evidence="3">The sequence shown here is derived from an EMBL/GenBank/DDBJ whole genome shotgun (WGS) entry which is preliminary data.</text>
</comment>
<accession>A0A318QCT6</accession>
<organism evidence="3 4">
    <name type="scientific">Novacetimonas pomaceti</name>
    <dbReference type="NCBI Taxonomy" id="2021998"/>
    <lineage>
        <taxon>Bacteria</taxon>
        <taxon>Pseudomonadati</taxon>
        <taxon>Pseudomonadota</taxon>
        <taxon>Alphaproteobacteria</taxon>
        <taxon>Acetobacterales</taxon>
        <taxon>Acetobacteraceae</taxon>
        <taxon>Novacetimonas</taxon>
    </lineage>
</organism>